<keyword evidence="2" id="KW-1185">Reference proteome</keyword>
<name>A0A6H1TVC9_9CYAN</name>
<accession>A0A6H1TVC9</accession>
<evidence type="ECO:0000313" key="2">
    <source>
        <dbReference type="Proteomes" id="UP000500857"/>
    </source>
</evidence>
<dbReference type="AlphaFoldDB" id="A0A6H1TVC9"/>
<proteinExistence type="predicted"/>
<dbReference type="KEGG" id="oxy:HCG48_04310"/>
<organism evidence="1 2">
    <name type="scientific">Oxynema aestuarii AP17</name>
    <dbReference type="NCBI Taxonomy" id="2064643"/>
    <lineage>
        <taxon>Bacteria</taxon>
        <taxon>Bacillati</taxon>
        <taxon>Cyanobacteriota</taxon>
        <taxon>Cyanophyceae</taxon>
        <taxon>Oscillatoriophycideae</taxon>
        <taxon>Oscillatoriales</taxon>
        <taxon>Oscillatoriaceae</taxon>
        <taxon>Oxynema</taxon>
        <taxon>Oxynema aestuarii</taxon>
    </lineage>
</organism>
<reference evidence="1 2" key="1">
    <citation type="submission" date="2020-04" db="EMBL/GenBank/DDBJ databases">
        <authorList>
            <person name="Basu S."/>
            <person name="Maruthanayagam V."/>
            <person name="Chakraborty S."/>
            <person name="Pramanik A."/>
            <person name="Mukherjee J."/>
            <person name="Brink B."/>
        </authorList>
    </citation>
    <scope>NUCLEOTIDE SEQUENCE [LARGE SCALE GENOMIC DNA]</scope>
    <source>
        <strain evidence="1 2">AP17</strain>
    </source>
</reference>
<protein>
    <submittedName>
        <fullName evidence="1">Uncharacterized protein</fullName>
    </submittedName>
</protein>
<evidence type="ECO:0000313" key="1">
    <source>
        <dbReference type="EMBL" id="QIZ69900.1"/>
    </source>
</evidence>
<gene>
    <name evidence="1" type="ORF">HCG48_04310</name>
</gene>
<dbReference type="Proteomes" id="UP000500857">
    <property type="component" value="Chromosome"/>
</dbReference>
<sequence length="69" mass="7870">MVMSVSAHSPDATLEKIVERIFSTHQITRADQQRFMTALLSKDSLTSKEQSHIDRVFDGLRRGLLRVVD</sequence>
<dbReference type="EMBL" id="CP051167">
    <property type="protein sequence ID" value="QIZ69900.1"/>
    <property type="molecule type" value="Genomic_DNA"/>
</dbReference>